<evidence type="ECO:0000313" key="1">
    <source>
        <dbReference type="EMBL" id="KAG8635427.1"/>
    </source>
</evidence>
<gene>
    <name evidence="1" type="ORF">MANES_16G035100v8</name>
</gene>
<proteinExistence type="predicted"/>
<comment type="caution">
    <text evidence="1">The sequence shown here is derived from an EMBL/GenBank/DDBJ whole genome shotgun (WGS) entry which is preliminary data.</text>
</comment>
<keyword evidence="2" id="KW-1185">Reference proteome</keyword>
<evidence type="ECO:0000313" key="2">
    <source>
        <dbReference type="Proteomes" id="UP000091857"/>
    </source>
</evidence>
<name>A0ACB7G580_MANES</name>
<accession>A0ACB7G580</accession>
<dbReference type="Proteomes" id="UP000091857">
    <property type="component" value="Chromosome 16"/>
</dbReference>
<organism evidence="1 2">
    <name type="scientific">Manihot esculenta</name>
    <name type="common">Cassava</name>
    <name type="synonym">Jatropha manihot</name>
    <dbReference type="NCBI Taxonomy" id="3983"/>
    <lineage>
        <taxon>Eukaryota</taxon>
        <taxon>Viridiplantae</taxon>
        <taxon>Streptophyta</taxon>
        <taxon>Embryophyta</taxon>
        <taxon>Tracheophyta</taxon>
        <taxon>Spermatophyta</taxon>
        <taxon>Magnoliopsida</taxon>
        <taxon>eudicotyledons</taxon>
        <taxon>Gunneridae</taxon>
        <taxon>Pentapetalae</taxon>
        <taxon>rosids</taxon>
        <taxon>fabids</taxon>
        <taxon>Malpighiales</taxon>
        <taxon>Euphorbiaceae</taxon>
        <taxon>Crotonoideae</taxon>
        <taxon>Manihoteae</taxon>
        <taxon>Manihot</taxon>
    </lineage>
</organism>
<dbReference type="EMBL" id="CM004402">
    <property type="protein sequence ID" value="KAG8635427.1"/>
    <property type="molecule type" value="Genomic_DNA"/>
</dbReference>
<protein>
    <submittedName>
        <fullName evidence="1">Uncharacterized protein</fullName>
    </submittedName>
</protein>
<reference evidence="2" key="1">
    <citation type="journal article" date="2016" name="Nat. Biotechnol.">
        <title>Sequencing wild and cultivated cassava and related species reveals extensive interspecific hybridization and genetic diversity.</title>
        <authorList>
            <person name="Bredeson J.V."/>
            <person name="Lyons J.B."/>
            <person name="Prochnik S.E."/>
            <person name="Wu G.A."/>
            <person name="Ha C.M."/>
            <person name="Edsinger-Gonzales E."/>
            <person name="Grimwood J."/>
            <person name="Schmutz J."/>
            <person name="Rabbi I.Y."/>
            <person name="Egesi C."/>
            <person name="Nauluvula P."/>
            <person name="Lebot V."/>
            <person name="Ndunguru J."/>
            <person name="Mkamilo G."/>
            <person name="Bart R.S."/>
            <person name="Setter T.L."/>
            <person name="Gleadow R.M."/>
            <person name="Kulakow P."/>
            <person name="Ferguson M.E."/>
            <person name="Rounsley S."/>
            <person name="Rokhsar D.S."/>
        </authorList>
    </citation>
    <scope>NUCLEOTIDE SEQUENCE [LARGE SCALE GENOMIC DNA]</scope>
    <source>
        <strain evidence="2">cv. AM560-2</strain>
    </source>
</reference>
<sequence length="576" mass="65229">MDASTFMYGLVLGVLCISSIAKSAVPKDPFIGISPQDENYYKVSSESIKCKDGFKKFTKAQLNDDFCDCPDGTDEPGTSACPEGKFYCQNSGHIPVLLFSSRVNDGICDCCDGSDEYDGQVKCENTCWEAGKVARDKLRKKIATYKEGVALRKQEVEKAKVAITKDEAELSKLRNEENILEALVQQLKEHKERIEKAEENERLQKEKEEKEKIEAEEKAEREKRKVEEEAQQEKGEAMGKNNGGENPIESVAHDKIGALDDSSLDQVNDVSEDTEGLSKEELGRLVASRWTGSSESKTEGVDVAKDDHGHHEDHEEMPDMHDEEEEYDGYASETDDDSGKYDDVDTEDDTDEAYEEDTHDDTGSSYKPDPEDDLDLSDTTSPSNSSWLEKIQQTVRNILQAVNIFGTPVDKSEADKVRKEYEESSSKLSKIQSRISSLTQKLKHDFGTQKEFYSFYDDCFESKQSKYVYKVCPFKKASQVEGRTTTTMGRWDKFEDSYQSMIFSNGDRCWNGPNRSLKVKLRCGLKNELTDVDEPSRCEYVAFLSTPVLCLEEKLKEMEDKLDLMNKEKPQGHDEL</sequence>